<dbReference type="InterPro" id="IPR047656">
    <property type="entry name" value="IS481-like_transpos"/>
</dbReference>
<organism evidence="2 3">
    <name type="scientific">Planctomyces bekefii</name>
    <dbReference type="NCBI Taxonomy" id="1653850"/>
    <lineage>
        <taxon>Bacteria</taxon>
        <taxon>Pseudomonadati</taxon>
        <taxon>Planctomycetota</taxon>
        <taxon>Planctomycetia</taxon>
        <taxon>Planctomycetales</taxon>
        <taxon>Planctomycetaceae</taxon>
        <taxon>Planctomyces</taxon>
    </lineage>
</organism>
<dbReference type="Gene3D" id="3.30.420.10">
    <property type="entry name" value="Ribonuclease H-like superfamily/Ribonuclease H"/>
    <property type="match status" value="1"/>
</dbReference>
<reference evidence="2 3" key="1">
    <citation type="submission" date="2019-08" db="EMBL/GenBank/DDBJ databases">
        <title>100 year-old enigma solved: identification of Planctomyces bekefii, the type genus and species of the phylum Planctomycetes.</title>
        <authorList>
            <person name="Svetlana D.N."/>
            <person name="Overmann J."/>
        </authorList>
    </citation>
    <scope>NUCLEOTIDE SEQUENCE [LARGE SCALE GENOMIC DNA]</scope>
    <source>
        <strain evidence="2">Phe10_nw2017</strain>
    </source>
</reference>
<evidence type="ECO:0000313" key="2">
    <source>
        <dbReference type="EMBL" id="TWW08340.1"/>
    </source>
</evidence>
<dbReference type="InterPro" id="IPR009057">
    <property type="entry name" value="Homeodomain-like_sf"/>
</dbReference>
<dbReference type="InterPro" id="IPR012337">
    <property type="entry name" value="RNaseH-like_sf"/>
</dbReference>
<proteinExistence type="predicted"/>
<dbReference type="GO" id="GO:0015074">
    <property type="term" value="P:DNA integration"/>
    <property type="evidence" value="ECO:0007669"/>
    <property type="project" value="InterPro"/>
</dbReference>
<dbReference type="NCBIfam" id="NF033577">
    <property type="entry name" value="transpos_IS481"/>
    <property type="match status" value="1"/>
</dbReference>
<reference evidence="2 3" key="2">
    <citation type="submission" date="2019-08" db="EMBL/GenBank/DDBJ databases">
        <authorList>
            <person name="Henke P."/>
        </authorList>
    </citation>
    <scope>NUCLEOTIDE SEQUENCE [LARGE SCALE GENOMIC DNA]</scope>
    <source>
        <strain evidence="2">Phe10_nw2017</strain>
    </source>
</reference>
<accession>A0A5C6M0T3</accession>
<dbReference type="PROSITE" id="PS50994">
    <property type="entry name" value="INTEGRASE"/>
    <property type="match status" value="1"/>
</dbReference>
<gene>
    <name evidence="2" type="ORF">E3A20_25310</name>
</gene>
<protein>
    <submittedName>
        <fullName evidence="2">Integrase</fullName>
    </submittedName>
</protein>
<dbReference type="AlphaFoldDB" id="A0A5C6M0T3"/>
<dbReference type="InterPro" id="IPR001584">
    <property type="entry name" value="Integrase_cat-core"/>
</dbReference>
<dbReference type="Proteomes" id="UP000321083">
    <property type="component" value="Unassembled WGS sequence"/>
</dbReference>
<sequence length="348" mass="39965">MTSDQYIIQRKVNIVELGATLGNISDACRKLGVSRQHYYDIKQALIEDGIEGLLEKSRRSPRIGNRVAPEIEQRVLDYALEFPTHGQTRVANELKRKGVILSAGGIRSIWLRHSIEKKSLRLKRLERWAAENTNVLTEAQVQALETAKEEKEAHGEIETHHPGFLLGQDTYYVGYIKGVGKIYQQTGIDTFSNVGFAKLYNDKTALTAADFLNDKVLPFFDGFGLSLLRTLTDRGTEYCGKPENHPYQLFMHLNDIEHTKTKVRHPQTNGCTEKLNQTIQEEFYAVSFRKTLYTSLEQLQTDLDAFMDRYNRERTNQGRHCRGRTPMETFIDGIELYQKLVHKGELMH</sequence>
<evidence type="ECO:0000259" key="1">
    <source>
        <dbReference type="PROSITE" id="PS50994"/>
    </source>
</evidence>
<dbReference type="EMBL" id="SRHE01000718">
    <property type="protein sequence ID" value="TWW08340.1"/>
    <property type="molecule type" value="Genomic_DNA"/>
</dbReference>
<evidence type="ECO:0000313" key="3">
    <source>
        <dbReference type="Proteomes" id="UP000321083"/>
    </source>
</evidence>
<comment type="caution">
    <text evidence="2">The sequence shown here is derived from an EMBL/GenBank/DDBJ whole genome shotgun (WGS) entry which is preliminary data.</text>
</comment>
<dbReference type="GO" id="GO:0003676">
    <property type="term" value="F:nucleic acid binding"/>
    <property type="evidence" value="ECO:0007669"/>
    <property type="project" value="InterPro"/>
</dbReference>
<dbReference type="Pfam" id="PF13551">
    <property type="entry name" value="HTH_29"/>
    <property type="match status" value="1"/>
</dbReference>
<feature type="domain" description="Integrase catalytic" evidence="1">
    <location>
        <begin position="158"/>
        <end position="334"/>
    </location>
</feature>
<dbReference type="SUPFAM" id="SSF53098">
    <property type="entry name" value="Ribonuclease H-like"/>
    <property type="match status" value="1"/>
</dbReference>
<name>A0A5C6M0T3_9PLAN</name>
<dbReference type="SUPFAM" id="SSF46689">
    <property type="entry name" value="Homeodomain-like"/>
    <property type="match status" value="1"/>
</dbReference>
<keyword evidence="3" id="KW-1185">Reference proteome</keyword>
<dbReference type="Pfam" id="PF13683">
    <property type="entry name" value="rve_3"/>
    <property type="match status" value="1"/>
</dbReference>
<dbReference type="InterPro" id="IPR036397">
    <property type="entry name" value="RNaseH_sf"/>
</dbReference>